<evidence type="ECO:0000313" key="10">
    <source>
        <dbReference type="EMBL" id="NOJ70280.1"/>
    </source>
</evidence>
<comment type="pathway">
    <text evidence="8">Amino-acid biosynthesis; L-methionine biosynthesis via de novo pathway; O-acetyl-L-homoserine from L-homoserine: step 1/1.</text>
</comment>
<comment type="catalytic activity">
    <reaction evidence="7 8">
        <text>L-homoserine + acetyl-CoA = O-acetyl-L-homoserine + CoA</text>
        <dbReference type="Rhea" id="RHEA:13701"/>
        <dbReference type="ChEBI" id="CHEBI:57287"/>
        <dbReference type="ChEBI" id="CHEBI:57288"/>
        <dbReference type="ChEBI" id="CHEBI:57476"/>
        <dbReference type="ChEBI" id="CHEBI:57716"/>
        <dbReference type="EC" id="2.3.1.31"/>
    </reaction>
</comment>
<feature type="binding site" evidence="8">
    <location>
        <position position="192"/>
    </location>
    <ligand>
        <name>substrate</name>
    </ligand>
</feature>
<name>A0AAP6ZWM7_PAEAL</name>
<dbReference type="FunFam" id="3.40.50.880:FF:000004">
    <property type="entry name" value="Homoserine O-succinyltransferase"/>
    <property type="match status" value="1"/>
</dbReference>
<evidence type="ECO:0000256" key="2">
    <source>
        <dbReference type="ARBA" id="ARBA00022490"/>
    </source>
</evidence>
<sequence>MPIKIPDHLPAKEILTQENIFVMDETRAYHQDIRPLRIIILNLMPTKETTETQLLRLVGNTPLQVEVTLLHPASHTSKNTSAQHLSSFYKTFENIEGEQFDGMIITGAPVEQMKFEEVNYWEELCRIMDWSKENVTSTFHICWASQAGLYHHYGIPKYGLDQKIFGVYEHVLTKENVNLTRGFDEMFLVPQSRHTEVRKEDVEKASELEILAESEEAGVYLVATHDGKRIFVTGHSEYDPCTLKWEYDRDIAKGMEMDIPKNYFPNNDPSRKPYSTWRAHASLLFSNWLNYYVYQETPYELGKAVPRKEGAHNHDRT</sequence>
<feature type="active site" evidence="8">
    <location>
        <position position="237"/>
    </location>
</feature>
<keyword evidence="2 8" id="KW-0963">Cytoplasm</keyword>
<dbReference type="PIRSF" id="PIRSF000450">
    <property type="entry name" value="H_ser_succinyltr"/>
    <property type="match status" value="1"/>
</dbReference>
<comment type="function">
    <text evidence="8">Transfers an acetyl group from acetyl-CoA to L-homoserine, forming acetyl-L-homoserine.</text>
</comment>
<feature type="active site" description="Proton acceptor" evidence="8">
    <location>
        <position position="235"/>
    </location>
</feature>
<dbReference type="HAMAP" id="MF_00295">
    <property type="entry name" value="MetA_acyltransf"/>
    <property type="match status" value="1"/>
</dbReference>
<dbReference type="CDD" id="cd03131">
    <property type="entry name" value="GATase1_HTS"/>
    <property type="match status" value="1"/>
</dbReference>
<comment type="subcellular location">
    <subcellularLocation>
        <location evidence="1 8">Cytoplasm</location>
    </subcellularLocation>
</comment>
<comment type="caution">
    <text evidence="8">Lacks conserved residue(s) required for the propagation of feature annotation.</text>
</comment>
<comment type="caution">
    <text evidence="10">The sequence shown here is derived from an EMBL/GenBank/DDBJ whole genome shotgun (WGS) entry which is preliminary data.</text>
</comment>
<dbReference type="GO" id="GO:0005737">
    <property type="term" value="C:cytoplasm"/>
    <property type="evidence" value="ECO:0007669"/>
    <property type="project" value="UniProtKB-SubCell"/>
</dbReference>
<evidence type="ECO:0000256" key="6">
    <source>
        <dbReference type="ARBA" id="ARBA00023315"/>
    </source>
</evidence>
<feature type="binding site" evidence="8">
    <location>
        <position position="163"/>
    </location>
    <ligand>
        <name>substrate</name>
    </ligand>
</feature>
<proteinExistence type="inferred from homology"/>
<dbReference type="NCBIfam" id="TIGR01001">
    <property type="entry name" value="metA"/>
    <property type="match status" value="1"/>
</dbReference>
<reference evidence="10 11" key="1">
    <citation type="submission" date="2020-05" db="EMBL/GenBank/DDBJ databases">
        <title>Whole genome sequencing and identification of novel metabolites from Paenibacillus alvei strain JR949.</title>
        <authorList>
            <person name="Rajendhran J."/>
            <person name="Sree Pranav P."/>
            <person name="Mahalakshmi B."/>
            <person name="Karthikeyan R."/>
        </authorList>
    </citation>
    <scope>NUCLEOTIDE SEQUENCE [LARGE SCALE GENOMIC DNA]</scope>
    <source>
        <strain evidence="10 11">JR949</strain>
    </source>
</reference>
<accession>A0AAP6ZWM7</accession>
<organism evidence="10 11">
    <name type="scientific">Paenibacillus alvei</name>
    <name type="common">Bacillus alvei</name>
    <dbReference type="NCBI Taxonomy" id="44250"/>
    <lineage>
        <taxon>Bacteria</taxon>
        <taxon>Bacillati</taxon>
        <taxon>Bacillota</taxon>
        <taxon>Bacilli</taxon>
        <taxon>Bacillales</taxon>
        <taxon>Paenibacillaceae</taxon>
        <taxon>Paenibacillus</taxon>
    </lineage>
</organism>
<feature type="binding site" evidence="8">
    <location>
        <position position="249"/>
    </location>
    <ligand>
        <name>substrate</name>
    </ligand>
</feature>
<evidence type="ECO:0000256" key="5">
    <source>
        <dbReference type="ARBA" id="ARBA00023167"/>
    </source>
</evidence>
<feature type="site" description="Important for acyl-CoA specificity" evidence="8">
    <location>
        <position position="111"/>
    </location>
</feature>
<dbReference type="GO" id="GO:0019281">
    <property type="term" value="P:L-methionine biosynthetic process from homoserine via O-succinyl-L-homoserine and cystathionine"/>
    <property type="evidence" value="ECO:0007669"/>
    <property type="project" value="InterPro"/>
</dbReference>
<evidence type="ECO:0000313" key="11">
    <source>
        <dbReference type="Proteomes" id="UP000552038"/>
    </source>
</evidence>
<evidence type="ECO:0000256" key="4">
    <source>
        <dbReference type="ARBA" id="ARBA00022679"/>
    </source>
</evidence>
<feature type="active site" description="Acyl-thioester intermediate" evidence="8 9">
    <location>
        <position position="142"/>
    </location>
</feature>
<evidence type="ECO:0000256" key="1">
    <source>
        <dbReference type="ARBA" id="ARBA00004496"/>
    </source>
</evidence>
<dbReference type="Proteomes" id="UP000552038">
    <property type="component" value="Unassembled WGS sequence"/>
</dbReference>
<dbReference type="PANTHER" id="PTHR20919">
    <property type="entry name" value="HOMOSERINE O-SUCCINYLTRANSFERASE"/>
    <property type="match status" value="1"/>
</dbReference>
<dbReference type="EC" id="2.3.1.31" evidence="8"/>
<dbReference type="InterPro" id="IPR005697">
    <property type="entry name" value="HST_MetA"/>
</dbReference>
<comment type="similarity">
    <text evidence="8">Belongs to the MetA family.</text>
</comment>
<evidence type="ECO:0000256" key="3">
    <source>
        <dbReference type="ARBA" id="ARBA00022605"/>
    </source>
</evidence>
<evidence type="ECO:0000256" key="9">
    <source>
        <dbReference type="PIRSR" id="PIRSR000450-1"/>
    </source>
</evidence>
<feature type="site" description="Important for substrate specificity" evidence="8">
    <location>
        <position position="192"/>
    </location>
</feature>
<dbReference type="PANTHER" id="PTHR20919:SF0">
    <property type="entry name" value="HOMOSERINE O-SUCCINYLTRANSFERASE"/>
    <property type="match status" value="1"/>
</dbReference>
<dbReference type="InterPro" id="IPR029062">
    <property type="entry name" value="Class_I_gatase-like"/>
</dbReference>
<protein>
    <recommendedName>
        <fullName evidence="8">Homoserine O-acetyltransferase</fullName>
        <shortName evidence="8">HAT</shortName>
        <ecNumber evidence="8">2.3.1.31</ecNumber>
    </recommendedName>
    <alternativeName>
        <fullName evidence="8">Homoserine transacetylase</fullName>
        <shortName evidence="8">HTA</shortName>
    </alternativeName>
</protein>
<dbReference type="RefSeq" id="WP_171415767.1">
    <property type="nucleotide sequence ID" value="NZ_JABFOR010000006.1"/>
</dbReference>
<keyword evidence="6 8" id="KW-0012">Acyltransferase</keyword>
<keyword evidence="5 8" id="KW-0486">Methionine biosynthesis</keyword>
<dbReference type="EMBL" id="JABFOR010000006">
    <property type="protein sequence ID" value="NOJ70280.1"/>
    <property type="molecule type" value="Genomic_DNA"/>
</dbReference>
<keyword evidence="3 8" id="KW-0028">Amino-acid biosynthesis</keyword>
<gene>
    <name evidence="10" type="primary">metA</name>
    <name evidence="8" type="synonym">metAA</name>
    <name evidence="10" type="ORF">HMI46_06905</name>
</gene>
<dbReference type="GO" id="GO:0008899">
    <property type="term" value="F:homoserine O-succinyltransferase activity"/>
    <property type="evidence" value="ECO:0007669"/>
    <property type="project" value="UniProtKB-UniRule"/>
</dbReference>
<keyword evidence="4 8" id="KW-0808">Transferase</keyword>
<dbReference type="SUPFAM" id="SSF52317">
    <property type="entry name" value="Class I glutamine amidotransferase-like"/>
    <property type="match status" value="1"/>
</dbReference>
<dbReference type="AlphaFoldDB" id="A0AAP6ZWM7"/>
<dbReference type="Gene3D" id="3.40.50.880">
    <property type="match status" value="1"/>
</dbReference>
<dbReference type="Pfam" id="PF04204">
    <property type="entry name" value="HTS"/>
    <property type="match status" value="1"/>
</dbReference>
<evidence type="ECO:0000256" key="8">
    <source>
        <dbReference type="HAMAP-Rule" id="MF_00295"/>
    </source>
</evidence>
<dbReference type="GO" id="GO:0004414">
    <property type="term" value="F:homoserine O-acetyltransferase activity"/>
    <property type="evidence" value="ECO:0007669"/>
    <property type="project" value="UniProtKB-EC"/>
</dbReference>
<dbReference type="InterPro" id="IPR033752">
    <property type="entry name" value="MetA_family"/>
</dbReference>
<evidence type="ECO:0000256" key="7">
    <source>
        <dbReference type="ARBA" id="ARBA00049043"/>
    </source>
</evidence>